<dbReference type="EMBL" id="DSOL01000133">
    <property type="protein sequence ID" value="HEN27918.1"/>
    <property type="molecule type" value="Genomic_DNA"/>
</dbReference>
<evidence type="ECO:0000256" key="1">
    <source>
        <dbReference type="ARBA" id="ARBA00008542"/>
    </source>
</evidence>
<dbReference type="InterPro" id="IPR029062">
    <property type="entry name" value="Class_I_gatase-like"/>
</dbReference>
<protein>
    <submittedName>
        <fullName evidence="3">Type 1 glutamine amidotransferase</fullName>
    </submittedName>
</protein>
<comment type="caution">
    <text evidence="3">The sequence shown here is derived from an EMBL/GenBank/DDBJ whole genome shotgun (WGS) entry which is preliminary data.</text>
</comment>
<evidence type="ECO:0000259" key="2">
    <source>
        <dbReference type="Pfam" id="PF01965"/>
    </source>
</evidence>
<dbReference type="SUPFAM" id="SSF52317">
    <property type="entry name" value="Class I glutamine amidotransferase-like"/>
    <property type="match status" value="1"/>
</dbReference>
<accession>A0A7C2PDU7</accession>
<dbReference type="InterPro" id="IPR006286">
    <property type="entry name" value="C56_PfpI-like"/>
</dbReference>
<dbReference type="Gene3D" id="3.40.50.880">
    <property type="match status" value="1"/>
</dbReference>
<evidence type="ECO:0000313" key="3">
    <source>
        <dbReference type="EMBL" id="HEN27918.1"/>
    </source>
</evidence>
<comment type="similarity">
    <text evidence="1">Belongs to the peptidase C56 family.</text>
</comment>
<keyword evidence="3" id="KW-0808">Transferase</keyword>
<gene>
    <name evidence="3" type="ORF">ENQ77_04530</name>
</gene>
<dbReference type="CDD" id="cd03134">
    <property type="entry name" value="GATase1_PfpI_like"/>
    <property type="match status" value="1"/>
</dbReference>
<feature type="domain" description="DJ-1/PfpI" evidence="2">
    <location>
        <begin position="2"/>
        <end position="159"/>
    </location>
</feature>
<dbReference type="NCBIfam" id="TIGR01382">
    <property type="entry name" value="PfpI"/>
    <property type="match status" value="1"/>
</dbReference>
<sequence>MVDDGFEDFEFLYPYYRFQEEDFKVVVVASKAKETYVGKHGVPIKSEISAKEVKIDEYDAIIIPGGRAPDKMRIDKDLVNIVREAHDKGKIIAAICHGPQMLIEANILREKKATCWKSVVTDLKNAGATFIDAPVVVDGNLVTSRMPADLPEFCKETIKLLKSIKP</sequence>
<dbReference type="PANTHER" id="PTHR42733">
    <property type="entry name" value="DJ-1 PROTEIN"/>
    <property type="match status" value="1"/>
</dbReference>
<dbReference type="PANTHER" id="PTHR42733:SF2">
    <property type="entry name" value="DJ-1_THIJ_PFPI FAMILY PROTEIN"/>
    <property type="match status" value="1"/>
</dbReference>
<dbReference type="InterPro" id="IPR002818">
    <property type="entry name" value="DJ-1/PfpI"/>
</dbReference>
<name>A0A7C2PDU7_UNCW3</name>
<dbReference type="GO" id="GO:0016740">
    <property type="term" value="F:transferase activity"/>
    <property type="evidence" value="ECO:0007669"/>
    <property type="project" value="UniProtKB-KW"/>
</dbReference>
<keyword evidence="3" id="KW-0315">Glutamine amidotransferase</keyword>
<dbReference type="PROSITE" id="PS51276">
    <property type="entry name" value="PEPTIDASE_C56_PFPI"/>
    <property type="match status" value="1"/>
</dbReference>
<reference evidence="3" key="1">
    <citation type="journal article" date="2020" name="mSystems">
        <title>Genome- and Community-Level Interaction Insights into Carbon Utilization and Element Cycling Functions of Hydrothermarchaeota in Hydrothermal Sediment.</title>
        <authorList>
            <person name="Zhou Z."/>
            <person name="Liu Y."/>
            <person name="Xu W."/>
            <person name="Pan J."/>
            <person name="Luo Z.H."/>
            <person name="Li M."/>
        </authorList>
    </citation>
    <scope>NUCLEOTIDE SEQUENCE [LARGE SCALE GENOMIC DNA]</scope>
    <source>
        <strain evidence="3">SpSt-34</strain>
    </source>
</reference>
<dbReference type="AlphaFoldDB" id="A0A7C2PDU7"/>
<organism evidence="3">
    <name type="scientific">candidate division WOR-3 bacterium</name>
    <dbReference type="NCBI Taxonomy" id="2052148"/>
    <lineage>
        <taxon>Bacteria</taxon>
        <taxon>Bacteria division WOR-3</taxon>
    </lineage>
</organism>
<proteinExistence type="inferred from homology"/>
<dbReference type="Pfam" id="PF01965">
    <property type="entry name" value="DJ-1_PfpI"/>
    <property type="match status" value="1"/>
</dbReference>